<dbReference type="PANTHER" id="PTHR37838">
    <property type="entry name" value="NA(+)-TRANSLOCATING NADH-QUINONE REDUCTASE SUBUNIT C"/>
    <property type="match status" value="1"/>
</dbReference>
<dbReference type="Pfam" id="PF04205">
    <property type="entry name" value="FMN_bind"/>
    <property type="match status" value="1"/>
</dbReference>
<comment type="similarity">
    <text evidence="16 17">Belongs to the NqrC family.</text>
</comment>
<keyword evidence="4 16" id="KW-0597">Phosphoprotein</keyword>
<evidence type="ECO:0000256" key="4">
    <source>
        <dbReference type="ARBA" id="ARBA00022553"/>
    </source>
</evidence>
<evidence type="ECO:0000256" key="5">
    <source>
        <dbReference type="ARBA" id="ARBA00022630"/>
    </source>
</evidence>
<dbReference type="GO" id="GO:0005886">
    <property type="term" value="C:plasma membrane"/>
    <property type="evidence" value="ECO:0007669"/>
    <property type="project" value="UniProtKB-SubCell"/>
</dbReference>
<reference evidence="19" key="1">
    <citation type="journal article" date="2023" name="Comput. Struct. Biotechnol. J.">
        <title>Discovery of a novel marine Bacteroidetes with a rich repertoire of carbohydrate-active enzymes.</title>
        <authorList>
            <person name="Chen B."/>
            <person name="Liu G."/>
            <person name="Chen Q."/>
            <person name="Wang H."/>
            <person name="Liu L."/>
            <person name="Tang K."/>
        </authorList>
    </citation>
    <scope>NUCLEOTIDE SEQUENCE</scope>
    <source>
        <strain evidence="19">TK19036</strain>
    </source>
</reference>
<keyword evidence="9 16" id="KW-1133">Transmembrane helix</keyword>
<protein>
    <recommendedName>
        <fullName evidence="16 17">Na(+)-translocating NADH-quinone reductase subunit C</fullName>
        <shortName evidence="16 17">Na(+)-NQR subunit C</shortName>
        <shortName evidence="16 17">Na(+)-translocating NQR subunit C</shortName>
        <ecNumber evidence="16 17">7.2.1.1</ecNumber>
    </recommendedName>
    <alternativeName>
        <fullName evidence="16 17">NQR complex subunit C</fullName>
    </alternativeName>
    <alternativeName>
        <fullName evidence="16 17">NQR-1 subunit C</fullName>
    </alternativeName>
</protein>
<comment type="subcellular location">
    <subcellularLocation>
        <location evidence="16">Cell membrane</location>
        <topology evidence="16">Single-pass membrane protein</topology>
    </subcellularLocation>
</comment>
<dbReference type="GO" id="GO:0016655">
    <property type="term" value="F:oxidoreductase activity, acting on NAD(P)H, quinone or similar compound as acceptor"/>
    <property type="evidence" value="ECO:0007669"/>
    <property type="project" value="UniProtKB-UniRule"/>
</dbReference>
<dbReference type="InterPro" id="IPR007329">
    <property type="entry name" value="FMN-bd"/>
</dbReference>
<evidence type="ECO:0000256" key="11">
    <source>
        <dbReference type="ARBA" id="ARBA00023053"/>
    </source>
</evidence>
<dbReference type="GO" id="GO:0010181">
    <property type="term" value="F:FMN binding"/>
    <property type="evidence" value="ECO:0007669"/>
    <property type="project" value="UniProtKB-UniRule"/>
</dbReference>
<evidence type="ECO:0000256" key="1">
    <source>
        <dbReference type="ARBA" id="ARBA00022448"/>
    </source>
</evidence>
<keyword evidence="12 16" id="KW-0406">Ion transport</keyword>
<evidence type="ECO:0000313" key="19">
    <source>
        <dbReference type="EMBL" id="WKN37760.1"/>
    </source>
</evidence>
<dbReference type="EMBL" id="CP120682">
    <property type="protein sequence ID" value="WKN37760.1"/>
    <property type="molecule type" value="Genomic_DNA"/>
</dbReference>
<keyword evidence="7 16" id="KW-0812">Transmembrane</keyword>
<keyword evidence="2 16" id="KW-1003">Cell membrane</keyword>
<dbReference type="HAMAP" id="MF_00427">
    <property type="entry name" value="NqrC"/>
    <property type="match status" value="1"/>
</dbReference>
<evidence type="ECO:0000256" key="13">
    <source>
        <dbReference type="ARBA" id="ARBA00023075"/>
    </source>
</evidence>
<comment type="function">
    <text evidence="16">NQR complex catalyzes the reduction of ubiquinone-1 to ubiquinol by two successive reactions, coupled with the transport of Na(+) ions from the cytoplasm to the periplasm. NqrA to NqrE are probably involved in the second step, the conversion of ubisemiquinone to ubiquinol.</text>
</comment>
<evidence type="ECO:0000256" key="16">
    <source>
        <dbReference type="HAMAP-Rule" id="MF_00427"/>
    </source>
</evidence>
<evidence type="ECO:0000256" key="15">
    <source>
        <dbReference type="ARBA" id="ARBA00023201"/>
    </source>
</evidence>
<keyword evidence="11 16" id="KW-0915">Sodium</keyword>
<dbReference type="AlphaFoldDB" id="A0AA49GMU3"/>
<feature type="transmembrane region" description="Helical" evidence="16">
    <location>
        <begin position="6"/>
        <end position="30"/>
    </location>
</feature>
<evidence type="ECO:0000256" key="14">
    <source>
        <dbReference type="ARBA" id="ARBA00023136"/>
    </source>
</evidence>
<evidence type="ECO:0000256" key="8">
    <source>
        <dbReference type="ARBA" id="ARBA00022967"/>
    </source>
</evidence>
<keyword evidence="5 16" id="KW-0285">Flavoprotein</keyword>
<dbReference type="GO" id="GO:0006814">
    <property type="term" value="P:sodium ion transport"/>
    <property type="evidence" value="ECO:0007669"/>
    <property type="project" value="UniProtKB-UniRule"/>
</dbReference>
<feature type="modified residue" description="FMN phosphoryl threonine" evidence="16">
    <location>
        <position position="216"/>
    </location>
</feature>
<comment type="subunit">
    <text evidence="16 17">Composed of six subunits; NqrA, NqrB, NqrC, NqrD, NqrE and NqrF.</text>
</comment>
<evidence type="ECO:0000256" key="3">
    <source>
        <dbReference type="ARBA" id="ARBA00022519"/>
    </source>
</evidence>
<comment type="caution">
    <text evidence="16">Lacks conserved residue(s) required for the propagation of feature annotation.</text>
</comment>
<comment type="cofactor">
    <cofactor evidence="16 17">
        <name>FMN</name>
        <dbReference type="ChEBI" id="CHEBI:58210"/>
    </cofactor>
</comment>
<evidence type="ECO:0000256" key="12">
    <source>
        <dbReference type="ARBA" id="ARBA00023065"/>
    </source>
</evidence>
<keyword evidence="10 16" id="KW-0520">NAD</keyword>
<gene>
    <name evidence="16 19" type="primary">nqrC</name>
    <name evidence="19" type="ORF">K4G66_03435</name>
</gene>
<dbReference type="NCBIfam" id="TIGR01938">
    <property type="entry name" value="nqrC"/>
    <property type="match status" value="1"/>
</dbReference>
<comment type="catalytic activity">
    <reaction evidence="16 17">
        <text>a ubiquinone + n Na(+)(in) + NADH + H(+) = a ubiquinol + n Na(+)(out) + NAD(+)</text>
        <dbReference type="Rhea" id="RHEA:47748"/>
        <dbReference type="Rhea" id="RHEA-COMP:9565"/>
        <dbReference type="Rhea" id="RHEA-COMP:9566"/>
        <dbReference type="ChEBI" id="CHEBI:15378"/>
        <dbReference type="ChEBI" id="CHEBI:16389"/>
        <dbReference type="ChEBI" id="CHEBI:17976"/>
        <dbReference type="ChEBI" id="CHEBI:29101"/>
        <dbReference type="ChEBI" id="CHEBI:57540"/>
        <dbReference type="ChEBI" id="CHEBI:57945"/>
        <dbReference type="EC" id="7.2.1.1"/>
    </reaction>
</comment>
<dbReference type="PANTHER" id="PTHR37838:SF1">
    <property type="entry name" value="NA(+)-TRANSLOCATING NADH-QUINONE REDUCTASE SUBUNIT C"/>
    <property type="match status" value="1"/>
</dbReference>
<proteinExistence type="inferred from homology"/>
<dbReference type="InterPro" id="IPR010204">
    <property type="entry name" value="NqrC"/>
</dbReference>
<evidence type="ECO:0000256" key="10">
    <source>
        <dbReference type="ARBA" id="ARBA00023027"/>
    </source>
</evidence>
<name>A0AA49GMU3_9BACT</name>
<keyword evidence="15 16" id="KW-0739">Sodium transport</keyword>
<organism evidence="19">
    <name type="scientific">Roseihalotalea indica</name>
    <dbReference type="NCBI Taxonomy" id="2867963"/>
    <lineage>
        <taxon>Bacteria</taxon>
        <taxon>Pseudomonadati</taxon>
        <taxon>Bacteroidota</taxon>
        <taxon>Cytophagia</taxon>
        <taxon>Cytophagales</taxon>
        <taxon>Catalimonadaceae</taxon>
        <taxon>Roseihalotalea</taxon>
    </lineage>
</organism>
<keyword evidence="14 16" id="KW-0472">Membrane</keyword>
<evidence type="ECO:0000256" key="7">
    <source>
        <dbReference type="ARBA" id="ARBA00022692"/>
    </source>
</evidence>
<keyword evidence="6 16" id="KW-0288">FMN</keyword>
<feature type="domain" description="FMN-binding" evidence="18">
    <location>
        <begin position="131"/>
        <end position="233"/>
    </location>
</feature>
<dbReference type="SMART" id="SM00900">
    <property type="entry name" value="FMN_bind"/>
    <property type="match status" value="1"/>
</dbReference>
<keyword evidence="1 16" id="KW-0813">Transport</keyword>
<sequence length="257" mass="28299">MQRSNTYIIVFSAVLTIILGGLLAFSAIGLKPMQDMQVALDTQKKILGAVMDLQPTDDVPNIYQSRIQSLVVDSKGEEVTEIEGEPIVAEAVSVGNQFKLPPEERLYPVYKFTGENSDEVEAYILPVYGNGLWDNIWGYIALESDLQTVRGVVFDHAGETPGLGARITTIDVQERFKGKKIYDDLGELVAVRMVKGESGDPSIYNNNEVDGMSGATITATGVNNMLQKYLGYYEPYLEKSTGQDVKKPESRTQSTDV</sequence>
<evidence type="ECO:0000259" key="18">
    <source>
        <dbReference type="SMART" id="SM00900"/>
    </source>
</evidence>
<evidence type="ECO:0000256" key="6">
    <source>
        <dbReference type="ARBA" id="ARBA00022643"/>
    </source>
</evidence>
<accession>A0AA49GMU3</accession>
<dbReference type="PIRSF" id="PIRSF009437">
    <property type="entry name" value="NQR-1_subunit_C"/>
    <property type="match status" value="1"/>
</dbReference>
<keyword evidence="8 16" id="KW-1278">Translocase</keyword>
<reference evidence="19" key="2">
    <citation type="journal article" date="2024" name="Antonie Van Leeuwenhoek">
        <title>Roseihalotalea indica gen. nov., sp. nov., a halophilic Bacteroidetes from mesopelagic Southwest Indian Ocean with higher carbohydrate metabolic potential.</title>
        <authorList>
            <person name="Chen B."/>
            <person name="Zhang M."/>
            <person name="Lin D."/>
            <person name="Ye J."/>
            <person name="Tang K."/>
        </authorList>
    </citation>
    <scope>NUCLEOTIDE SEQUENCE</scope>
    <source>
        <strain evidence="19">TK19036</strain>
    </source>
</reference>
<evidence type="ECO:0000256" key="2">
    <source>
        <dbReference type="ARBA" id="ARBA00022475"/>
    </source>
</evidence>
<evidence type="ECO:0000256" key="17">
    <source>
        <dbReference type="PIRNR" id="PIRNR009437"/>
    </source>
</evidence>
<dbReference type="EC" id="7.2.1.1" evidence="16 17"/>
<evidence type="ECO:0000256" key="9">
    <source>
        <dbReference type="ARBA" id="ARBA00022989"/>
    </source>
</evidence>
<keyword evidence="13 16" id="KW-0830">Ubiquinone</keyword>
<keyword evidence="3" id="KW-0997">Cell inner membrane</keyword>